<dbReference type="InterPro" id="IPR027417">
    <property type="entry name" value="P-loop_NTPase"/>
</dbReference>
<dbReference type="Proteomes" id="UP001295423">
    <property type="component" value="Unassembled WGS sequence"/>
</dbReference>
<dbReference type="SUPFAM" id="SSF52540">
    <property type="entry name" value="P-loop containing nucleoside triphosphate hydrolases"/>
    <property type="match status" value="1"/>
</dbReference>
<dbReference type="PANTHER" id="PTHR43642">
    <property type="entry name" value="HYBRID SIGNAL TRANSDUCTION HISTIDINE KINASE G"/>
    <property type="match status" value="1"/>
</dbReference>
<feature type="domain" description="Orc1-like AAA ATPase" evidence="1">
    <location>
        <begin position="131"/>
        <end position="307"/>
    </location>
</feature>
<dbReference type="SUPFAM" id="SSF48452">
    <property type="entry name" value="TPR-like"/>
    <property type="match status" value="1"/>
</dbReference>
<evidence type="ECO:0000313" key="3">
    <source>
        <dbReference type="Proteomes" id="UP001295423"/>
    </source>
</evidence>
<dbReference type="InterPro" id="IPR053159">
    <property type="entry name" value="Hybrid_Histidine_Kinase"/>
</dbReference>
<evidence type="ECO:0000259" key="1">
    <source>
        <dbReference type="Pfam" id="PF13191"/>
    </source>
</evidence>
<keyword evidence="3" id="KW-1185">Reference proteome</keyword>
<organism evidence="2 3">
    <name type="scientific">Cylindrotheca closterium</name>
    <dbReference type="NCBI Taxonomy" id="2856"/>
    <lineage>
        <taxon>Eukaryota</taxon>
        <taxon>Sar</taxon>
        <taxon>Stramenopiles</taxon>
        <taxon>Ochrophyta</taxon>
        <taxon>Bacillariophyta</taxon>
        <taxon>Bacillariophyceae</taxon>
        <taxon>Bacillariophycidae</taxon>
        <taxon>Bacillariales</taxon>
        <taxon>Bacillariaceae</taxon>
        <taxon>Cylindrotheca</taxon>
    </lineage>
</organism>
<name>A0AAD2CLY7_9STRA</name>
<protein>
    <recommendedName>
        <fullName evidence="1">Orc1-like AAA ATPase domain-containing protein</fullName>
    </recommendedName>
</protein>
<dbReference type="AlphaFoldDB" id="A0AAD2CLY7"/>
<evidence type="ECO:0000313" key="2">
    <source>
        <dbReference type="EMBL" id="CAJ1938997.1"/>
    </source>
</evidence>
<dbReference type="InterPro" id="IPR041664">
    <property type="entry name" value="AAA_16"/>
</dbReference>
<sequence>MDLCNDSGIGERISEIIVDTNDKLDDHSRFADSDALLSESADAWIVKNNSRELSSGALMAEMKTSELRKLKHSEPHLIADEIIPEEEIRKLEFESIGLINREYQISCLKTCLNRMLGGSPEINNEETKEVEESSKKELVFLKGLSGSGKSAVANTLESDVLRYTSGMFVVGKFDQTTSDKPYSGVAKAFGVICERIGQMPDDVKKIEAEILETFGNDVEELIDLIPQLKYIIKEYPTSAISDTEDHSLESGQERLRFAFRALTRVFSAVFSPLVLVLDDLQWSDISSLQILDYLITDTQNPNPLMVIGCYRSDKVDENSVLSNKILALKRKRNTCSFNMTELKMDAFTADDIFGLIQSRMRADHDAKTKRLATLCVKRTMGNPYFVLEFLKMLKFEGLLTFDAEGHNWMWDLSQIKEVTMSTANVVVLLQRKIQKMPSQVQRLLQYAACIGSSFSLPTLELVWKKSSIINNQESLEPFETLIATAEENFFIEKYDSNHYRWVHDKVQEAALLLKLRSKAAFQLDVGSSLYYCLDEKTLEEELFNVADIINSGNVNKRPEFARLNLRAAEKAKGVFAIQSAANYAAKGIELLQEGTMSTNRVLTLKLYTIGAEMELALGNGEQAEMYSKEILSRDDYSTVEKIPLKIASVRKLSVVDSNFRQSIEVGLELLREMGHPLVRSRRMLTVQAIAALKITVQRVKTAPAAKDLHKTFSLATDQKHKMCILLLGNMCFSTYQTKETILHILCVCRLVQMTLDHGIAPDSGPGFAGLGLMAAHVHGDFETGYEIAERGLAIQKIAGKYREGATVFTAYSFPLAWKLRLEAVLKPLSEGYASSMRVGDPTHAMWTLISRHIWIPYMIGRPLSDIMKELPLIQSQMEELSKYEQLVIVKVFWQMVLNMRSNSPHAHKLEGHIFTRNEYDEGKSLQVGTVHFAEGELLVFFKPEEAADRAIRHAKTFSKLCPCMCVGMIETFHRGVALYIMARKTKRRKYKSHASKIRKTIKKWLEAGNPNVEHYDLLLDAEHAALNKSSYDRAEKLYLEAIELASRMGYLHHAGLFNERYADFLSHERKDLEESVHFLNEAIRFYEQWGATKKVKMLTNSSKGG</sequence>
<comment type="caution">
    <text evidence="2">The sequence shown here is derived from an EMBL/GenBank/DDBJ whole genome shotgun (WGS) entry which is preliminary data.</text>
</comment>
<dbReference type="Pfam" id="PF13191">
    <property type="entry name" value="AAA_16"/>
    <property type="match status" value="1"/>
</dbReference>
<dbReference type="EMBL" id="CAKOGP040000779">
    <property type="protein sequence ID" value="CAJ1938997.1"/>
    <property type="molecule type" value="Genomic_DNA"/>
</dbReference>
<reference evidence="2" key="1">
    <citation type="submission" date="2023-08" db="EMBL/GenBank/DDBJ databases">
        <authorList>
            <person name="Audoor S."/>
            <person name="Bilcke G."/>
        </authorList>
    </citation>
    <scope>NUCLEOTIDE SEQUENCE</scope>
</reference>
<accession>A0AAD2CLY7</accession>
<gene>
    <name evidence="2" type="ORF">CYCCA115_LOCUS6373</name>
</gene>
<proteinExistence type="predicted"/>
<dbReference type="PANTHER" id="PTHR43642:SF1">
    <property type="entry name" value="HYBRID SIGNAL TRANSDUCTION HISTIDINE KINASE G"/>
    <property type="match status" value="1"/>
</dbReference>
<dbReference type="InterPro" id="IPR011990">
    <property type="entry name" value="TPR-like_helical_dom_sf"/>
</dbReference>